<reference evidence="12 13" key="1">
    <citation type="submission" date="2016-10" db="EMBL/GenBank/DDBJ databases">
        <authorList>
            <person name="de Groot N.N."/>
        </authorList>
    </citation>
    <scope>NUCLEOTIDE SEQUENCE [LARGE SCALE GENOMIC DNA]</scope>
    <source>
        <strain evidence="12 13">DSM 15345</strain>
    </source>
</reference>
<dbReference type="EMBL" id="FNQM01000003">
    <property type="protein sequence ID" value="SEA12184.1"/>
    <property type="molecule type" value="Genomic_DNA"/>
</dbReference>
<dbReference type="InterPro" id="IPR036389">
    <property type="entry name" value="RNase_III_sf"/>
</dbReference>
<evidence type="ECO:0000259" key="10">
    <source>
        <dbReference type="PROSITE" id="PS50137"/>
    </source>
</evidence>
<dbReference type="PANTHER" id="PTHR11207">
    <property type="entry name" value="RIBONUCLEASE III"/>
    <property type="match status" value="1"/>
</dbReference>
<dbReference type="GO" id="GO:0003725">
    <property type="term" value="F:double-stranded RNA binding"/>
    <property type="evidence" value="ECO:0007669"/>
    <property type="project" value="TreeGrafter"/>
</dbReference>
<dbReference type="SUPFAM" id="SSF69065">
    <property type="entry name" value="RNase III domain-like"/>
    <property type="match status" value="1"/>
</dbReference>
<protein>
    <recommendedName>
        <fullName evidence="9">Ribonuclease 3</fullName>
        <ecNumber evidence="9">3.1.26.3</ecNumber>
    </recommendedName>
    <alternativeName>
        <fullName evidence="9">Ribonuclease III</fullName>
        <shortName evidence="9">RNase III</shortName>
    </alternativeName>
</protein>
<comment type="cofactor">
    <cofactor evidence="9">
        <name>Mg(2+)</name>
        <dbReference type="ChEBI" id="CHEBI:18420"/>
    </cofactor>
</comment>
<dbReference type="FunFam" id="1.10.1520.10:FF:000001">
    <property type="entry name" value="Ribonuclease 3"/>
    <property type="match status" value="1"/>
</dbReference>
<keyword evidence="6 9" id="KW-0255">Endonuclease</keyword>
<name>A0A1H3YMG5_9RHOB</name>
<dbReference type="STRING" id="89524.SAMN05444370_103144"/>
<evidence type="ECO:0000256" key="9">
    <source>
        <dbReference type="HAMAP-Rule" id="MF_00104"/>
    </source>
</evidence>
<comment type="similarity">
    <text evidence="2">Belongs to the ribonuclease III family.</text>
</comment>
<comment type="subunit">
    <text evidence="9">Homodimer.</text>
</comment>
<dbReference type="AlphaFoldDB" id="A0A1H3YMG5"/>
<dbReference type="GO" id="GO:0004525">
    <property type="term" value="F:ribonuclease III activity"/>
    <property type="evidence" value="ECO:0007669"/>
    <property type="project" value="UniProtKB-UniRule"/>
</dbReference>
<evidence type="ECO:0000256" key="1">
    <source>
        <dbReference type="ARBA" id="ARBA00000109"/>
    </source>
</evidence>
<feature type="domain" description="RNase III" evidence="11">
    <location>
        <begin position="17"/>
        <end position="141"/>
    </location>
</feature>
<sequence>MSGRGPGAAQERLAGERAALFERLGRKVDAGLIDAALTHPSAASRARPDYQRLEFLGDRVLGLVIAEALMARYPQEAEGKLAPRLNALVRAEACAQAAASIDLGAHLRLDRGEARAGGRKRTRSLGDAMEAVIAAVYLDAGFEAARAVVLKLWAPLIATQGAEAPTEPKSALQEWAEARGLPLPAYTLLSRSGPDHALRFEIEASVETEQGPRSARAEASSKRAAEKAAAAALVARLRGDGNG</sequence>
<dbReference type="PROSITE" id="PS00517">
    <property type="entry name" value="RNASE_3_1"/>
    <property type="match status" value="1"/>
</dbReference>
<keyword evidence="9" id="KW-0479">Metal-binding</keyword>
<keyword evidence="9" id="KW-0819">tRNA processing</keyword>
<dbReference type="InterPro" id="IPR014720">
    <property type="entry name" value="dsRBD_dom"/>
</dbReference>
<keyword evidence="9" id="KW-0699">rRNA-binding</keyword>
<dbReference type="CDD" id="cd00593">
    <property type="entry name" value="RIBOc"/>
    <property type="match status" value="1"/>
</dbReference>
<keyword evidence="13" id="KW-1185">Reference proteome</keyword>
<keyword evidence="3 9" id="KW-0698">rRNA processing</keyword>
<keyword evidence="9" id="KW-0460">Magnesium</keyword>
<dbReference type="InterPro" id="IPR000999">
    <property type="entry name" value="RNase_III_dom"/>
</dbReference>
<keyword evidence="5 9" id="KW-0540">Nuclease</keyword>
<feature type="active site" evidence="9">
    <location>
        <position position="130"/>
    </location>
</feature>
<feature type="binding site" evidence="9">
    <location>
        <position position="127"/>
    </location>
    <ligand>
        <name>Mg(2+)</name>
        <dbReference type="ChEBI" id="CHEBI:18420"/>
    </ligand>
</feature>
<comment type="catalytic activity">
    <reaction evidence="1 9">
        <text>Endonucleolytic cleavage to 5'-phosphomonoester.</text>
        <dbReference type="EC" id="3.1.26.3"/>
    </reaction>
</comment>
<dbReference type="CDD" id="cd10845">
    <property type="entry name" value="DSRM_RNAse_III_family"/>
    <property type="match status" value="1"/>
</dbReference>
<dbReference type="Gene3D" id="3.30.160.20">
    <property type="match status" value="1"/>
</dbReference>
<dbReference type="Proteomes" id="UP000198703">
    <property type="component" value="Unassembled WGS sequence"/>
</dbReference>
<keyword evidence="9" id="KW-0963">Cytoplasm</keyword>
<dbReference type="EC" id="3.1.26.3" evidence="9"/>
<evidence type="ECO:0000313" key="12">
    <source>
        <dbReference type="EMBL" id="SEA12184.1"/>
    </source>
</evidence>
<dbReference type="GO" id="GO:0019843">
    <property type="term" value="F:rRNA binding"/>
    <property type="evidence" value="ECO:0007669"/>
    <property type="project" value="UniProtKB-KW"/>
</dbReference>
<feature type="active site" evidence="9">
    <location>
        <position position="58"/>
    </location>
</feature>
<proteinExistence type="inferred from homology"/>
<evidence type="ECO:0000256" key="2">
    <source>
        <dbReference type="ARBA" id="ARBA00010183"/>
    </source>
</evidence>
<dbReference type="Pfam" id="PF00035">
    <property type="entry name" value="dsrm"/>
    <property type="match status" value="1"/>
</dbReference>
<dbReference type="PROSITE" id="PS50137">
    <property type="entry name" value="DS_RBD"/>
    <property type="match status" value="1"/>
</dbReference>
<evidence type="ECO:0000256" key="6">
    <source>
        <dbReference type="ARBA" id="ARBA00022759"/>
    </source>
</evidence>
<gene>
    <name evidence="9" type="primary">rnc</name>
    <name evidence="12" type="ORF">SAMN05444370_103144</name>
</gene>
<dbReference type="PANTHER" id="PTHR11207:SF0">
    <property type="entry name" value="RIBONUCLEASE 3"/>
    <property type="match status" value="1"/>
</dbReference>
<dbReference type="PROSITE" id="PS50142">
    <property type="entry name" value="RNASE_3_2"/>
    <property type="match status" value="1"/>
</dbReference>
<dbReference type="Gene3D" id="1.10.1520.10">
    <property type="entry name" value="Ribonuclease III domain"/>
    <property type="match status" value="1"/>
</dbReference>
<evidence type="ECO:0000259" key="11">
    <source>
        <dbReference type="PROSITE" id="PS50142"/>
    </source>
</evidence>
<evidence type="ECO:0000256" key="7">
    <source>
        <dbReference type="ARBA" id="ARBA00022801"/>
    </source>
</evidence>
<dbReference type="NCBIfam" id="TIGR02191">
    <property type="entry name" value="RNaseIII"/>
    <property type="match status" value="1"/>
</dbReference>
<keyword evidence="4 9" id="KW-0507">mRNA processing</keyword>
<dbReference type="RefSeq" id="WP_093250391.1">
    <property type="nucleotide sequence ID" value="NZ_FNQM01000003.1"/>
</dbReference>
<dbReference type="SMART" id="SM00535">
    <property type="entry name" value="RIBOc"/>
    <property type="match status" value="1"/>
</dbReference>
<dbReference type="HAMAP" id="MF_00104">
    <property type="entry name" value="RNase_III"/>
    <property type="match status" value="1"/>
</dbReference>
<dbReference type="GO" id="GO:0010468">
    <property type="term" value="P:regulation of gene expression"/>
    <property type="evidence" value="ECO:0007669"/>
    <property type="project" value="TreeGrafter"/>
</dbReference>
<evidence type="ECO:0000313" key="13">
    <source>
        <dbReference type="Proteomes" id="UP000198703"/>
    </source>
</evidence>
<dbReference type="OrthoDB" id="9805026at2"/>
<dbReference type="GO" id="GO:0006364">
    <property type="term" value="P:rRNA processing"/>
    <property type="evidence" value="ECO:0007669"/>
    <property type="project" value="UniProtKB-UniRule"/>
</dbReference>
<dbReference type="GO" id="GO:0046872">
    <property type="term" value="F:metal ion binding"/>
    <property type="evidence" value="ECO:0007669"/>
    <property type="project" value="UniProtKB-KW"/>
</dbReference>
<dbReference type="GO" id="GO:0006397">
    <property type="term" value="P:mRNA processing"/>
    <property type="evidence" value="ECO:0007669"/>
    <property type="project" value="UniProtKB-UniRule"/>
</dbReference>
<evidence type="ECO:0000256" key="5">
    <source>
        <dbReference type="ARBA" id="ARBA00022722"/>
    </source>
</evidence>
<dbReference type="Pfam" id="PF14622">
    <property type="entry name" value="Ribonucleas_3_3"/>
    <property type="match status" value="1"/>
</dbReference>
<keyword evidence="8 9" id="KW-0694">RNA-binding</keyword>
<comment type="subcellular location">
    <subcellularLocation>
        <location evidence="9">Cytoplasm</location>
    </subcellularLocation>
</comment>
<feature type="binding site" evidence="9">
    <location>
        <position position="54"/>
    </location>
    <ligand>
        <name>Mg(2+)</name>
        <dbReference type="ChEBI" id="CHEBI:18420"/>
    </ligand>
</feature>
<organism evidence="12 13">
    <name type="scientific">Rubrimonas cliftonensis</name>
    <dbReference type="NCBI Taxonomy" id="89524"/>
    <lineage>
        <taxon>Bacteria</taxon>
        <taxon>Pseudomonadati</taxon>
        <taxon>Pseudomonadota</taxon>
        <taxon>Alphaproteobacteria</taxon>
        <taxon>Rhodobacterales</taxon>
        <taxon>Paracoccaceae</taxon>
        <taxon>Rubrimonas</taxon>
    </lineage>
</organism>
<evidence type="ECO:0000256" key="3">
    <source>
        <dbReference type="ARBA" id="ARBA00022552"/>
    </source>
</evidence>
<comment type="function">
    <text evidence="9">Digests double-stranded RNA. Involved in the processing of primary rRNA transcript to yield the immediate precursors to the large and small rRNAs (23S and 16S). Processes some mRNAs, and tRNAs when they are encoded in the rRNA operon. Processes pre-crRNA and tracrRNA of type II CRISPR loci if present in the organism.</text>
</comment>
<feature type="binding site" evidence="9">
    <location>
        <position position="130"/>
    </location>
    <ligand>
        <name>Mg(2+)</name>
        <dbReference type="ChEBI" id="CHEBI:18420"/>
    </ligand>
</feature>
<evidence type="ECO:0000256" key="8">
    <source>
        <dbReference type="ARBA" id="ARBA00022884"/>
    </source>
</evidence>
<accession>A0A1H3YMG5</accession>
<feature type="domain" description="DRBM" evidence="10">
    <location>
        <begin position="167"/>
        <end position="239"/>
    </location>
</feature>
<evidence type="ECO:0000256" key="4">
    <source>
        <dbReference type="ARBA" id="ARBA00022664"/>
    </source>
</evidence>
<dbReference type="InterPro" id="IPR011907">
    <property type="entry name" value="RNase_III"/>
</dbReference>
<keyword evidence="7 9" id="KW-0378">Hydrolase</keyword>
<dbReference type="GO" id="GO:0008033">
    <property type="term" value="P:tRNA processing"/>
    <property type="evidence" value="ECO:0007669"/>
    <property type="project" value="UniProtKB-KW"/>
</dbReference>
<dbReference type="SMART" id="SM00358">
    <property type="entry name" value="DSRM"/>
    <property type="match status" value="1"/>
</dbReference>
<dbReference type="SUPFAM" id="SSF54768">
    <property type="entry name" value="dsRNA-binding domain-like"/>
    <property type="match status" value="1"/>
</dbReference>
<dbReference type="GO" id="GO:0005737">
    <property type="term" value="C:cytoplasm"/>
    <property type="evidence" value="ECO:0007669"/>
    <property type="project" value="UniProtKB-SubCell"/>
</dbReference>